<dbReference type="NCBIfam" id="TIGR00262">
    <property type="entry name" value="trpA"/>
    <property type="match status" value="1"/>
</dbReference>
<comment type="subunit">
    <text evidence="3 9">Tetramer of two alpha and two beta chains.</text>
</comment>
<dbReference type="InterPro" id="IPR018204">
    <property type="entry name" value="Trp_synthase_alpha_AS"/>
</dbReference>
<feature type="active site" description="Proton acceptor" evidence="9">
    <location>
        <position position="46"/>
    </location>
</feature>
<dbReference type="PANTHER" id="PTHR43406:SF1">
    <property type="entry name" value="TRYPTOPHAN SYNTHASE ALPHA CHAIN, CHLOROPLASTIC"/>
    <property type="match status" value="1"/>
</dbReference>
<gene>
    <name evidence="9" type="primary">trpA</name>
    <name evidence="11" type="ORF">EYH37_05335</name>
</gene>
<organism evidence="11 12">
    <name type="scientific">Aquifex aeolicus</name>
    <dbReference type="NCBI Taxonomy" id="63363"/>
    <lineage>
        <taxon>Bacteria</taxon>
        <taxon>Pseudomonadati</taxon>
        <taxon>Aquificota</taxon>
        <taxon>Aquificia</taxon>
        <taxon>Aquificales</taxon>
        <taxon>Aquificaceae</taxon>
        <taxon>Aquifex</taxon>
    </lineage>
</organism>
<evidence type="ECO:0000256" key="7">
    <source>
        <dbReference type="ARBA" id="ARBA00023239"/>
    </source>
</evidence>
<dbReference type="PANTHER" id="PTHR43406">
    <property type="entry name" value="TRYPTOPHAN SYNTHASE, ALPHA CHAIN"/>
    <property type="match status" value="1"/>
</dbReference>
<dbReference type="PROSITE" id="PS00167">
    <property type="entry name" value="TRP_SYNTHASE_ALPHA"/>
    <property type="match status" value="1"/>
</dbReference>
<accession>A0A9D0YPX8</accession>
<sequence length="261" mass="28906">MSERLKKKFLSGNKLLVSYAMVGYPDFESSLKTFELLIESGSDIIEIGYPFSDPVADGSTIQVAHEKALENKIGFKEVLRAVELLRSKYPEVPLIVMTYYNPIFKIGLEKFVSSFKSAGADGFIVPDLPPEESGELKKLADENGLSLIMLAAPTSPERRLRLICQRTGEFTYFVSVTGITGERDTLPLENLKRKIQVYRRVCNKKVVVGFGISKREQAKLISSLADGIVVGSLFVKLSGKRDFEGLKKAVKELKEGLSTAS</sequence>
<dbReference type="EMBL" id="DQVE01000055">
    <property type="protein sequence ID" value="HIP98763.1"/>
    <property type="molecule type" value="Genomic_DNA"/>
</dbReference>
<protein>
    <recommendedName>
        <fullName evidence="9">Tryptophan synthase alpha chain</fullName>
        <ecNumber evidence="9">4.2.1.20</ecNumber>
    </recommendedName>
</protein>
<comment type="caution">
    <text evidence="11">The sequence shown here is derived from an EMBL/GenBank/DDBJ whole genome shotgun (WGS) entry which is preliminary data.</text>
</comment>
<keyword evidence="6 9" id="KW-0057">Aromatic amino acid biosynthesis</keyword>
<dbReference type="FunFam" id="3.20.20.70:FF:000037">
    <property type="entry name" value="Tryptophan synthase alpha chain"/>
    <property type="match status" value="1"/>
</dbReference>
<dbReference type="Proteomes" id="UP000606463">
    <property type="component" value="Unassembled WGS sequence"/>
</dbReference>
<evidence type="ECO:0000313" key="12">
    <source>
        <dbReference type="Proteomes" id="UP000606463"/>
    </source>
</evidence>
<dbReference type="InterPro" id="IPR011060">
    <property type="entry name" value="RibuloseP-bd_barrel"/>
</dbReference>
<evidence type="ECO:0000256" key="8">
    <source>
        <dbReference type="ARBA" id="ARBA00049047"/>
    </source>
</evidence>
<dbReference type="GO" id="GO:0004834">
    <property type="term" value="F:tryptophan synthase activity"/>
    <property type="evidence" value="ECO:0007669"/>
    <property type="project" value="UniProtKB-UniRule"/>
</dbReference>
<evidence type="ECO:0000256" key="10">
    <source>
        <dbReference type="RuleBase" id="RU003662"/>
    </source>
</evidence>
<dbReference type="Gene3D" id="3.20.20.70">
    <property type="entry name" value="Aldolase class I"/>
    <property type="match status" value="1"/>
</dbReference>
<dbReference type="Pfam" id="PF00290">
    <property type="entry name" value="Trp_syntA"/>
    <property type="match status" value="1"/>
</dbReference>
<keyword evidence="4 9" id="KW-0028">Amino-acid biosynthesis</keyword>
<comment type="similarity">
    <text evidence="9 10">Belongs to the TrpA family.</text>
</comment>
<name>A0A9D0YPX8_AQUAO</name>
<evidence type="ECO:0000256" key="5">
    <source>
        <dbReference type="ARBA" id="ARBA00022822"/>
    </source>
</evidence>
<reference evidence="11" key="1">
    <citation type="journal article" date="2020" name="ISME J.">
        <title>Gammaproteobacteria mediating utilization of methyl-, sulfur- and petroleum organic compounds in deep ocean hydrothermal plumes.</title>
        <authorList>
            <person name="Zhou Z."/>
            <person name="Liu Y."/>
            <person name="Pan J."/>
            <person name="Cron B.R."/>
            <person name="Toner B.M."/>
            <person name="Anantharaman K."/>
            <person name="Breier J.A."/>
            <person name="Dick G.J."/>
            <person name="Li M."/>
        </authorList>
    </citation>
    <scope>NUCLEOTIDE SEQUENCE</scope>
    <source>
        <strain evidence="11">SZUA-1501</strain>
    </source>
</reference>
<evidence type="ECO:0000313" key="11">
    <source>
        <dbReference type="EMBL" id="HIP98763.1"/>
    </source>
</evidence>
<evidence type="ECO:0000256" key="4">
    <source>
        <dbReference type="ARBA" id="ARBA00022605"/>
    </source>
</evidence>
<keyword evidence="5 9" id="KW-0822">Tryptophan biosynthesis</keyword>
<evidence type="ECO:0000256" key="3">
    <source>
        <dbReference type="ARBA" id="ARBA00011270"/>
    </source>
</evidence>
<dbReference type="CDD" id="cd04724">
    <property type="entry name" value="Tryptophan_synthase_alpha"/>
    <property type="match status" value="1"/>
</dbReference>
<evidence type="ECO:0000256" key="2">
    <source>
        <dbReference type="ARBA" id="ARBA00004733"/>
    </source>
</evidence>
<keyword evidence="7 9" id="KW-0456">Lyase</keyword>
<proteinExistence type="inferred from homology"/>
<dbReference type="SUPFAM" id="SSF51366">
    <property type="entry name" value="Ribulose-phoshate binding barrel"/>
    <property type="match status" value="1"/>
</dbReference>
<evidence type="ECO:0000256" key="9">
    <source>
        <dbReference type="HAMAP-Rule" id="MF_00131"/>
    </source>
</evidence>
<dbReference type="HAMAP" id="MF_00131">
    <property type="entry name" value="Trp_synth_alpha"/>
    <property type="match status" value="1"/>
</dbReference>
<dbReference type="PROSITE" id="PS50007">
    <property type="entry name" value="PIPLC_X_DOMAIN"/>
    <property type="match status" value="1"/>
</dbReference>
<dbReference type="EC" id="4.2.1.20" evidence="9"/>
<dbReference type="InterPro" id="IPR002028">
    <property type="entry name" value="Trp_synthase_suA"/>
</dbReference>
<dbReference type="InterPro" id="IPR013785">
    <property type="entry name" value="Aldolase_TIM"/>
</dbReference>
<comment type="pathway">
    <text evidence="2 9">Amino-acid biosynthesis; L-tryptophan biosynthesis; L-tryptophan from chorismate: step 5/5.</text>
</comment>
<dbReference type="AlphaFoldDB" id="A0A9D0YPX8"/>
<comment type="catalytic activity">
    <reaction evidence="8 9">
        <text>(1S,2R)-1-C-(indol-3-yl)glycerol 3-phosphate + L-serine = D-glyceraldehyde 3-phosphate + L-tryptophan + H2O</text>
        <dbReference type="Rhea" id="RHEA:10532"/>
        <dbReference type="ChEBI" id="CHEBI:15377"/>
        <dbReference type="ChEBI" id="CHEBI:33384"/>
        <dbReference type="ChEBI" id="CHEBI:57912"/>
        <dbReference type="ChEBI" id="CHEBI:58866"/>
        <dbReference type="ChEBI" id="CHEBI:59776"/>
        <dbReference type="EC" id="4.2.1.20"/>
    </reaction>
</comment>
<feature type="active site" description="Proton acceptor" evidence="9">
    <location>
        <position position="57"/>
    </location>
</feature>
<comment type="function">
    <text evidence="1 9">The alpha subunit is responsible for the aldol cleavage of indoleglycerol phosphate to indole and glyceraldehyde 3-phosphate.</text>
</comment>
<dbReference type="GO" id="GO:0005829">
    <property type="term" value="C:cytosol"/>
    <property type="evidence" value="ECO:0007669"/>
    <property type="project" value="TreeGrafter"/>
</dbReference>
<evidence type="ECO:0000256" key="6">
    <source>
        <dbReference type="ARBA" id="ARBA00023141"/>
    </source>
</evidence>
<evidence type="ECO:0000256" key="1">
    <source>
        <dbReference type="ARBA" id="ARBA00003365"/>
    </source>
</evidence>